<name>A0A7S1ZBC0_9STRA</name>
<gene>
    <name evidence="1" type="ORF">DBRI1063_LOCUS13090</name>
</gene>
<protein>
    <submittedName>
        <fullName evidence="1">Uncharacterized protein</fullName>
    </submittedName>
</protein>
<dbReference type="EMBL" id="HBGN01020562">
    <property type="protein sequence ID" value="CAD9334012.1"/>
    <property type="molecule type" value="Transcribed_RNA"/>
</dbReference>
<proteinExistence type="predicted"/>
<accession>A0A7S1ZBC0</accession>
<evidence type="ECO:0000313" key="1">
    <source>
        <dbReference type="EMBL" id="CAD9334012.1"/>
    </source>
</evidence>
<dbReference type="AlphaFoldDB" id="A0A7S1ZBC0"/>
<sequence length="101" mass="11572">MLKLHATVITALNYQISFVHRNEMMPKIGTCQAKILVERMIMIQLIGLVLNLVADDKNLATSAAFNNGNIDDYVRVRVYQWDEPSNWTKKGHGILLEMVWV</sequence>
<reference evidence="1" key="1">
    <citation type="submission" date="2021-01" db="EMBL/GenBank/DDBJ databases">
        <authorList>
            <person name="Corre E."/>
            <person name="Pelletier E."/>
            <person name="Niang G."/>
            <person name="Scheremetjew M."/>
            <person name="Finn R."/>
            <person name="Kale V."/>
            <person name="Holt S."/>
            <person name="Cochrane G."/>
            <person name="Meng A."/>
            <person name="Brown T."/>
            <person name="Cohen L."/>
        </authorList>
    </citation>
    <scope>NUCLEOTIDE SEQUENCE</scope>
    <source>
        <strain evidence="1">Pop2</strain>
    </source>
</reference>
<organism evidence="1">
    <name type="scientific">Ditylum brightwellii</name>
    <dbReference type="NCBI Taxonomy" id="49249"/>
    <lineage>
        <taxon>Eukaryota</taxon>
        <taxon>Sar</taxon>
        <taxon>Stramenopiles</taxon>
        <taxon>Ochrophyta</taxon>
        <taxon>Bacillariophyta</taxon>
        <taxon>Mediophyceae</taxon>
        <taxon>Lithodesmiophycidae</taxon>
        <taxon>Lithodesmiales</taxon>
        <taxon>Lithodesmiaceae</taxon>
        <taxon>Ditylum</taxon>
    </lineage>
</organism>